<organism evidence="7 8">
    <name type="scientific">Novosphingobium soli</name>
    <dbReference type="NCBI Taxonomy" id="574956"/>
    <lineage>
        <taxon>Bacteria</taxon>
        <taxon>Pseudomonadati</taxon>
        <taxon>Pseudomonadota</taxon>
        <taxon>Alphaproteobacteria</taxon>
        <taxon>Sphingomonadales</taxon>
        <taxon>Sphingomonadaceae</taxon>
        <taxon>Novosphingobium</taxon>
    </lineage>
</organism>
<feature type="compositionally biased region" description="Basic and acidic residues" evidence="4">
    <location>
        <begin position="8"/>
        <end position="24"/>
    </location>
</feature>
<keyword evidence="1" id="KW-0472">Membrane</keyword>
<evidence type="ECO:0000259" key="5">
    <source>
        <dbReference type="Pfam" id="PF03865"/>
    </source>
</evidence>
<feature type="region of interest" description="Disordered" evidence="4">
    <location>
        <begin position="1"/>
        <end position="24"/>
    </location>
</feature>
<dbReference type="PANTHER" id="PTHR34597:SF3">
    <property type="entry name" value="OUTER MEMBRANE TRANSPORTER CDIB"/>
    <property type="match status" value="1"/>
</dbReference>
<keyword evidence="3" id="KW-0998">Cell outer membrane</keyword>
<evidence type="ECO:0000259" key="6">
    <source>
        <dbReference type="Pfam" id="PF08479"/>
    </source>
</evidence>
<evidence type="ECO:0000256" key="1">
    <source>
        <dbReference type="ARBA" id="ARBA00022452"/>
    </source>
</evidence>
<dbReference type="Pfam" id="PF03865">
    <property type="entry name" value="ShlB"/>
    <property type="match status" value="1"/>
</dbReference>
<proteinExistence type="predicted"/>
<dbReference type="Pfam" id="PF08479">
    <property type="entry name" value="POTRA_2"/>
    <property type="match status" value="1"/>
</dbReference>
<keyword evidence="1" id="KW-1134">Transmembrane beta strand</keyword>
<accession>A0ABV6CPJ1</accession>
<dbReference type="Gene3D" id="2.40.160.50">
    <property type="entry name" value="membrane protein fhac: a member of the omp85/tpsb transporter family"/>
    <property type="match status" value="1"/>
</dbReference>
<keyword evidence="2" id="KW-0812">Transmembrane</keyword>
<gene>
    <name evidence="7" type="ORF">ACFFJC_00020</name>
</gene>
<evidence type="ECO:0000313" key="8">
    <source>
        <dbReference type="Proteomes" id="UP001589798"/>
    </source>
</evidence>
<protein>
    <submittedName>
        <fullName evidence="7">ShlB/FhaC/HecB family hemolysin secretion/activation protein</fullName>
    </submittedName>
</protein>
<dbReference type="InterPro" id="IPR005565">
    <property type="entry name" value="Hemolysn_activator_HlyB_C"/>
</dbReference>
<keyword evidence="8" id="KW-1185">Reference proteome</keyword>
<evidence type="ECO:0000256" key="4">
    <source>
        <dbReference type="SAM" id="MobiDB-lite"/>
    </source>
</evidence>
<feature type="domain" description="Polypeptide-transport-associated ShlB-type" evidence="6">
    <location>
        <begin position="90"/>
        <end position="126"/>
    </location>
</feature>
<comment type="caution">
    <text evidence="7">The sequence shown here is derived from an EMBL/GenBank/DDBJ whole genome shotgun (WGS) entry which is preliminary data.</text>
</comment>
<evidence type="ECO:0000256" key="3">
    <source>
        <dbReference type="ARBA" id="ARBA00023237"/>
    </source>
</evidence>
<dbReference type="PANTHER" id="PTHR34597">
    <property type="entry name" value="SLR1661 PROTEIN"/>
    <property type="match status" value="1"/>
</dbReference>
<reference evidence="7 8" key="1">
    <citation type="submission" date="2024-09" db="EMBL/GenBank/DDBJ databases">
        <authorList>
            <person name="Sun Q."/>
            <person name="Mori K."/>
        </authorList>
    </citation>
    <scope>NUCLEOTIDE SEQUENCE [LARGE SCALE GENOMIC DNA]</scope>
    <source>
        <strain evidence="7 8">CCM 7706</strain>
    </source>
</reference>
<dbReference type="InterPro" id="IPR051544">
    <property type="entry name" value="TPS_OM_transporter"/>
</dbReference>
<name>A0ABV6CPJ1_9SPHN</name>
<dbReference type="RefSeq" id="WP_379485523.1">
    <property type="nucleotide sequence ID" value="NZ_JBHLWK010000001.1"/>
</dbReference>
<feature type="domain" description="Haemolysin activator HlyB C-terminal" evidence="5">
    <location>
        <begin position="365"/>
        <end position="509"/>
    </location>
</feature>
<evidence type="ECO:0000313" key="7">
    <source>
        <dbReference type="EMBL" id="MFC0202650.1"/>
    </source>
</evidence>
<dbReference type="EMBL" id="JBHLWK010000001">
    <property type="protein sequence ID" value="MFC0202650.1"/>
    <property type="molecule type" value="Genomic_DNA"/>
</dbReference>
<evidence type="ECO:0000256" key="2">
    <source>
        <dbReference type="ARBA" id="ARBA00022692"/>
    </source>
</evidence>
<sequence>MASAQDVLPDRPQIEQTIPERDLPRPDVRVETANALTPAPCALEGSDVRVNLSGLVIEKPDGSPLPQELQALLAGVEGDVRGEQPIAVVCRVRDAINQRLSEAGYVALAQIPPQQISNGTLRIQVVTARITEVRIVGDPGPFRGQLERAVEQIRALEPLNRKDAIRLLLLTGDVPGLDVTLTLSSANAAPGDVIGTLNVTSERFAVMANVQDYGSHQLGRWVGSLRAEAYGLTGLADRTYVAYSNSFDWDEVRVVQAGHDFGVTASGLRLGLRGSMAWSRPDIEDLDLRSRSIIAGIDLSMPLVRDLKTTVLATGGFELIEQKARFHAGGNTLPFTYDKIRVLYGRIEGDFRVENATREWMRTHAALELRKGLDVLDATQQGVVTSSGAPSRLFGDPQAFVVKGDLDVSLRPTDRIQLDLGGFGQWTDDPLLNLEEFSLGNYTHGRGYDPGGFGGDRAYGFTVEPRVKLPVPRFGVEASAFFDWVRLENLDPGTIDEKRTLRSLGAGLRFVLPRRLVVDLTYAHPLDRVLPTDEKKPSDRVLVSITAKLF</sequence>
<dbReference type="Proteomes" id="UP001589798">
    <property type="component" value="Unassembled WGS sequence"/>
</dbReference>
<dbReference type="InterPro" id="IPR013686">
    <property type="entry name" value="Polypept-transport_assoc_ShlB"/>
</dbReference>